<protein>
    <submittedName>
        <fullName evidence="2">Uncharacterized protein</fullName>
    </submittedName>
</protein>
<dbReference type="Proteomes" id="UP000824540">
    <property type="component" value="Unassembled WGS sequence"/>
</dbReference>
<proteinExistence type="predicted"/>
<sequence length="214" mass="23557">METQFQQASNTITKAGSSQAAITAGHEGGPVREILYFTPRLVVITILLYGAMAPPIMPPHPPIPHLYLTVFSHTKVFLGTPKGQALKFCGPGGPPHVKLIIEWEHKVKECLFGNIQEEVVKDAESVRTQQQQHLQQHSCTLDECFQLYTKEEQLSDREEASLTKLLSLREILQPSEMCHHFDEAGSMLLQLGGIKVASVPQTTVASALSCTSLS</sequence>
<keyword evidence="3" id="KW-1185">Reference proteome</keyword>
<feature type="region of interest" description="Disordered" evidence="1">
    <location>
        <begin position="1"/>
        <end position="20"/>
    </location>
</feature>
<dbReference type="OrthoDB" id="292964at2759"/>
<dbReference type="AlphaFoldDB" id="A0A8T2PEG4"/>
<evidence type="ECO:0000256" key="1">
    <source>
        <dbReference type="SAM" id="MobiDB-lite"/>
    </source>
</evidence>
<reference evidence="2" key="1">
    <citation type="thesis" date="2021" institute="BYU ScholarsArchive" country="Provo, UT, USA">
        <title>Applications of and Algorithms for Genome Assembly and Genomic Analyses with an Emphasis on Marine Teleosts.</title>
        <authorList>
            <person name="Pickett B.D."/>
        </authorList>
    </citation>
    <scope>NUCLEOTIDE SEQUENCE</scope>
    <source>
        <strain evidence="2">HI-2016</strain>
    </source>
</reference>
<evidence type="ECO:0000313" key="2">
    <source>
        <dbReference type="EMBL" id="KAG9350470.1"/>
    </source>
</evidence>
<dbReference type="EMBL" id="JAFBMS010000008">
    <property type="protein sequence ID" value="KAG9350470.1"/>
    <property type="molecule type" value="Genomic_DNA"/>
</dbReference>
<organism evidence="2 3">
    <name type="scientific">Albula glossodonta</name>
    <name type="common">roundjaw bonefish</name>
    <dbReference type="NCBI Taxonomy" id="121402"/>
    <lineage>
        <taxon>Eukaryota</taxon>
        <taxon>Metazoa</taxon>
        <taxon>Chordata</taxon>
        <taxon>Craniata</taxon>
        <taxon>Vertebrata</taxon>
        <taxon>Euteleostomi</taxon>
        <taxon>Actinopterygii</taxon>
        <taxon>Neopterygii</taxon>
        <taxon>Teleostei</taxon>
        <taxon>Albuliformes</taxon>
        <taxon>Albulidae</taxon>
        <taxon>Albula</taxon>
    </lineage>
</organism>
<gene>
    <name evidence="2" type="ORF">JZ751_026833</name>
</gene>
<accession>A0A8T2PEG4</accession>
<comment type="caution">
    <text evidence="2">The sequence shown here is derived from an EMBL/GenBank/DDBJ whole genome shotgun (WGS) entry which is preliminary data.</text>
</comment>
<name>A0A8T2PEG4_9TELE</name>
<evidence type="ECO:0000313" key="3">
    <source>
        <dbReference type="Proteomes" id="UP000824540"/>
    </source>
</evidence>